<dbReference type="SUPFAM" id="SSF52833">
    <property type="entry name" value="Thioredoxin-like"/>
    <property type="match status" value="1"/>
</dbReference>
<dbReference type="InterPro" id="IPR000866">
    <property type="entry name" value="AhpC/TSA"/>
</dbReference>
<evidence type="ECO:0000313" key="4">
    <source>
        <dbReference type="Proteomes" id="UP000319852"/>
    </source>
</evidence>
<dbReference type="GO" id="GO:0016209">
    <property type="term" value="F:antioxidant activity"/>
    <property type="evidence" value="ECO:0007669"/>
    <property type="project" value="InterPro"/>
</dbReference>
<dbReference type="InterPro" id="IPR050553">
    <property type="entry name" value="Thioredoxin_ResA/DsbE_sf"/>
</dbReference>
<dbReference type="OrthoDB" id="229902at2"/>
<dbReference type="Gene3D" id="3.40.30.10">
    <property type="entry name" value="Glutaredoxin"/>
    <property type="match status" value="1"/>
</dbReference>
<sequence precursor="true">MTQFSSLATCRKYCAILALVTVATAGCADKNATQASNSSKKTLPGPAAKDIVAKMQATYAAADSLSVNAETVQEYVVRGEGVERELPHESIAIAYKRPNLLRFSYETISPLVPEPMSFELVSNGTVLRAAASLFPNQIYETVAPLRLTAGNLAPEPQLREALADNLPGGEMHPPLAMLLSSKREVSEPATENAPPLFEGDSKPYRLGLEELNDRECYRVAYDTAAGKRVLWIDTETYYLHRMELPSESINDPLATRYDLTQSSFWIDYLNQVLDVPIKRNAFEREVPEGTRLVSQFLLPPPPGPPEFLGEEVDDFEFVTLDGKKVTRDDLKGKPALLDIWFTSCPPCKQQTPVLEKAYQQLKDEGVAMYAVSTDRPEVSNEKVESTLRNWGTEMPVLRDTTDSAYKNLKVRVTPTTLLLDKEGRLQYIRIGLHRTADELVSVVKATLDGDNLAEKERDAYQVTLNDYQKRLESVTIDKKLVDVEVMRAEIAKRKLPEELVLTELWSSKKEDLERPGNLSVVDFSNSGGDQQGHVLVLDGGQEVVEFGLDGEVVARHELPDNTEQAGGFLRTTVDAQQRRWTLVGGVGWQKTHLFNNQWEHVLAFPTQRHPGIGDAILTSQAEDDQPTLLVGYWGGLGVQAADIRGKRLWTERSLEQVVQIAELPETGHNHAHYWCTSDRGNILPLDLDGKRGEPVQVAEHSLMYVALHPDHAAEADPPMCGLVVDDLNKYRVIGFTAKGEELWTYDLPPGEYAQQVSRIQPVSLPGGKPGWLAAAADGSMHWLTLEGQLVDTFSYGEELTGLAMAGGRTQGDVTNDGDSAILLVSCSKSLTAWKVQSAAQINAKQEKEGAEKE</sequence>
<dbReference type="InterPro" id="IPR036249">
    <property type="entry name" value="Thioredoxin-like_sf"/>
</dbReference>
<evidence type="ECO:0000256" key="1">
    <source>
        <dbReference type="SAM" id="SignalP"/>
    </source>
</evidence>
<organism evidence="3 4">
    <name type="scientific">Adhaeretor mobilis</name>
    <dbReference type="NCBI Taxonomy" id="1930276"/>
    <lineage>
        <taxon>Bacteria</taxon>
        <taxon>Pseudomonadati</taxon>
        <taxon>Planctomycetota</taxon>
        <taxon>Planctomycetia</taxon>
        <taxon>Pirellulales</taxon>
        <taxon>Lacipirellulaceae</taxon>
        <taxon>Adhaeretor</taxon>
    </lineage>
</organism>
<dbReference type="PANTHER" id="PTHR42852:SF17">
    <property type="entry name" value="THIOREDOXIN-LIKE PROTEIN HI_1115"/>
    <property type="match status" value="1"/>
</dbReference>
<protein>
    <submittedName>
        <fullName evidence="3">Thiol-disulfide oxidoreductase ResA</fullName>
    </submittedName>
</protein>
<keyword evidence="4" id="KW-1185">Reference proteome</keyword>
<keyword evidence="1" id="KW-0732">Signal</keyword>
<feature type="domain" description="Thioredoxin" evidence="2">
    <location>
        <begin position="306"/>
        <end position="448"/>
    </location>
</feature>
<gene>
    <name evidence="3" type="primary">resA_3</name>
    <name evidence="3" type="ORF">HG15A2_11730</name>
</gene>
<dbReference type="RefSeq" id="WP_145058652.1">
    <property type="nucleotide sequence ID" value="NZ_CP036263.1"/>
</dbReference>
<dbReference type="KEGG" id="amob:HG15A2_11730"/>
<name>A0A517MSP4_9BACT</name>
<dbReference type="Pfam" id="PF00578">
    <property type="entry name" value="AhpC-TSA"/>
    <property type="match status" value="1"/>
</dbReference>
<dbReference type="Gene3D" id="2.50.20.10">
    <property type="entry name" value="Lipoprotein localisation LolA/LolB/LppX"/>
    <property type="match status" value="1"/>
</dbReference>
<dbReference type="AlphaFoldDB" id="A0A517MSP4"/>
<feature type="chain" id="PRO_5022100967" evidence="1">
    <location>
        <begin position="26"/>
        <end position="853"/>
    </location>
</feature>
<accession>A0A517MSP4</accession>
<feature type="signal peptide" evidence="1">
    <location>
        <begin position="1"/>
        <end position="25"/>
    </location>
</feature>
<proteinExistence type="predicted"/>
<evidence type="ECO:0000313" key="3">
    <source>
        <dbReference type="EMBL" id="QDS97905.1"/>
    </source>
</evidence>
<dbReference type="Proteomes" id="UP000319852">
    <property type="component" value="Chromosome"/>
</dbReference>
<dbReference type="PANTHER" id="PTHR42852">
    <property type="entry name" value="THIOL:DISULFIDE INTERCHANGE PROTEIN DSBE"/>
    <property type="match status" value="1"/>
</dbReference>
<dbReference type="GO" id="GO:0016491">
    <property type="term" value="F:oxidoreductase activity"/>
    <property type="evidence" value="ECO:0007669"/>
    <property type="project" value="InterPro"/>
</dbReference>
<dbReference type="InterPro" id="IPR013766">
    <property type="entry name" value="Thioredoxin_domain"/>
</dbReference>
<evidence type="ECO:0000259" key="2">
    <source>
        <dbReference type="PROSITE" id="PS51352"/>
    </source>
</evidence>
<dbReference type="SUPFAM" id="SSF63829">
    <property type="entry name" value="Calcium-dependent phosphotriesterase"/>
    <property type="match status" value="1"/>
</dbReference>
<dbReference type="CDD" id="cd02966">
    <property type="entry name" value="TlpA_like_family"/>
    <property type="match status" value="1"/>
</dbReference>
<reference evidence="3 4" key="1">
    <citation type="submission" date="2019-02" db="EMBL/GenBank/DDBJ databases">
        <title>Deep-cultivation of Planctomycetes and their phenomic and genomic characterization uncovers novel biology.</title>
        <authorList>
            <person name="Wiegand S."/>
            <person name="Jogler M."/>
            <person name="Boedeker C."/>
            <person name="Pinto D."/>
            <person name="Vollmers J."/>
            <person name="Rivas-Marin E."/>
            <person name="Kohn T."/>
            <person name="Peeters S.H."/>
            <person name="Heuer A."/>
            <person name="Rast P."/>
            <person name="Oberbeckmann S."/>
            <person name="Bunk B."/>
            <person name="Jeske O."/>
            <person name="Meyerdierks A."/>
            <person name="Storesund J.E."/>
            <person name="Kallscheuer N."/>
            <person name="Luecker S."/>
            <person name="Lage O.M."/>
            <person name="Pohl T."/>
            <person name="Merkel B.J."/>
            <person name="Hornburger P."/>
            <person name="Mueller R.-W."/>
            <person name="Bruemmer F."/>
            <person name="Labrenz M."/>
            <person name="Spormann A.M."/>
            <person name="Op den Camp H."/>
            <person name="Overmann J."/>
            <person name="Amann R."/>
            <person name="Jetten M.S.M."/>
            <person name="Mascher T."/>
            <person name="Medema M.H."/>
            <person name="Devos D.P."/>
            <person name="Kaster A.-K."/>
            <person name="Ovreas L."/>
            <person name="Rohde M."/>
            <person name="Galperin M.Y."/>
            <person name="Jogler C."/>
        </authorList>
    </citation>
    <scope>NUCLEOTIDE SEQUENCE [LARGE SCALE GENOMIC DNA]</scope>
    <source>
        <strain evidence="3 4">HG15A2</strain>
    </source>
</reference>
<dbReference type="EMBL" id="CP036263">
    <property type="protein sequence ID" value="QDS97905.1"/>
    <property type="molecule type" value="Genomic_DNA"/>
</dbReference>
<dbReference type="PROSITE" id="PS51352">
    <property type="entry name" value="THIOREDOXIN_2"/>
    <property type="match status" value="1"/>
</dbReference>